<reference evidence="1" key="2">
    <citation type="journal article" date="2015" name="Data Brief">
        <title>Shoot transcriptome of the giant reed, Arundo donax.</title>
        <authorList>
            <person name="Barrero R.A."/>
            <person name="Guerrero F.D."/>
            <person name="Moolhuijzen P."/>
            <person name="Goolsby J.A."/>
            <person name="Tidwell J."/>
            <person name="Bellgard S.E."/>
            <person name="Bellgard M.I."/>
        </authorList>
    </citation>
    <scope>NUCLEOTIDE SEQUENCE</scope>
    <source>
        <tissue evidence="1">Shoot tissue taken approximately 20 cm above the soil surface</tissue>
    </source>
</reference>
<protein>
    <submittedName>
        <fullName evidence="1">Uncharacterized protein</fullName>
    </submittedName>
</protein>
<dbReference type="AlphaFoldDB" id="A0A0A8ZNC0"/>
<name>A0A0A8ZNC0_ARUDO</name>
<dbReference type="EMBL" id="GBRH01259660">
    <property type="protein sequence ID" value="JAD38235.1"/>
    <property type="molecule type" value="Transcribed_RNA"/>
</dbReference>
<proteinExistence type="predicted"/>
<sequence length="81" mass="9337">MPCSEKSVNPPTDRYLRRTRRSLMMFSCSIPSSSSFMGYCEASRFPVEVPGASESDFAPTPERFRYSNLPNFQHGNNFRKF</sequence>
<reference evidence="1" key="1">
    <citation type="submission" date="2014-09" db="EMBL/GenBank/DDBJ databases">
        <authorList>
            <person name="Magalhaes I.L.F."/>
            <person name="Oliveira U."/>
            <person name="Santos F.R."/>
            <person name="Vidigal T.H.D.A."/>
            <person name="Brescovit A.D."/>
            <person name="Santos A.J."/>
        </authorList>
    </citation>
    <scope>NUCLEOTIDE SEQUENCE</scope>
    <source>
        <tissue evidence="1">Shoot tissue taken approximately 20 cm above the soil surface</tissue>
    </source>
</reference>
<organism evidence="1">
    <name type="scientific">Arundo donax</name>
    <name type="common">Giant reed</name>
    <name type="synonym">Donax arundinaceus</name>
    <dbReference type="NCBI Taxonomy" id="35708"/>
    <lineage>
        <taxon>Eukaryota</taxon>
        <taxon>Viridiplantae</taxon>
        <taxon>Streptophyta</taxon>
        <taxon>Embryophyta</taxon>
        <taxon>Tracheophyta</taxon>
        <taxon>Spermatophyta</taxon>
        <taxon>Magnoliopsida</taxon>
        <taxon>Liliopsida</taxon>
        <taxon>Poales</taxon>
        <taxon>Poaceae</taxon>
        <taxon>PACMAD clade</taxon>
        <taxon>Arundinoideae</taxon>
        <taxon>Arundineae</taxon>
        <taxon>Arundo</taxon>
    </lineage>
</organism>
<evidence type="ECO:0000313" key="1">
    <source>
        <dbReference type="EMBL" id="JAD38235.1"/>
    </source>
</evidence>
<accession>A0A0A8ZNC0</accession>